<dbReference type="Pfam" id="PF13976">
    <property type="entry name" value="gag_pre-integrs"/>
    <property type="match status" value="1"/>
</dbReference>
<dbReference type="Proteomes" id="UP000233837">
    <property type="component" value="Unassembled WGS sequence"/>
</dbReference>
<evidence type="ECO:0000259" key="2">
    <source>
        <dbReference type="PROSITE" id="PS50994"/>
    </source>
</evidence>
<dbReference type="Pfam" id="PF00665">
    <property type="entry name" value="rve"/>
    <property type="match status" value="1"/>
</dbReference>
<dbReference type="Pfam" id="PF22936">
    <property type="entry name" value="Pol_BBD"/>
    <property type="match status" value="1"/>
</dbReference>
<dbReference type="GO" id="GO:0015074">
    <property type="term" value="P:DNA integration"/>
    <property type="evidence" value="ECO:0007669"/>
    <property type="project" value="InterPro"/>
</dbReference>
<feature type="domain" description="Integrase catalytic" evidence="2">
    <location>
        <begin position="378"/>
        <end position="544"/>
    </location>
</feature>
<keyword evidence="4" id="KW-1185">Reference proteome</keyword>
<evidence type="ECO:0000313" key="3">
    <source>
        <dbReference type="EMBL" id="PKU75385.1"/>
    </source>
</evidence>
<dbReference type="InterPro" id="IPR025724">
    <property type="entry name" value="GAG-pre-integrase_dom"/>
</dbReference>
<gene>
    <name evidence="3" type="ORF">MA16_Dca022048</name>
</gene>
<dbReference type="Gene3D" id="3.30.420.10">
    <property type="entry name" value="Ribonuclease H-like superfamily/Ribonuclease H"/>
    <property type="match status" value="1"/>
</dbReference>
<keyword evidence="1" id="KW-0645">Protease</keyword>
<dbReference type="InterPro" id="IPR039537">
    <property type="entry name" value="Retrotran_Ty1/copia-like"/>
</dbReference>
<dbReference type="AlphaFoldDB" id="A0A2I0WI85"/>
<sequence length="604" mass="67350">MSTIKNVITIQLTPENHLTWKSQILKVFRANCFEGYLDGSTPCPPRQLSSTTGTLTTNTLYSTWMLIDQNLAAALFSTISAPLLPYVLNLESCSEIWQMIGKRLQLSNRSRILQIKNDLNFISMANKTMQQYLTEIKQKVDALTVAGYTLHSEDIIMNTLNGLPASYQGFKTAIPFVADSTETSISAFPGQSSDWVLDTGATSHITNDPNQLLTAHPYQGTQQIQVGNGQSIPIAHTGQGILPTPNRKLSLSPLLHVPQVSHNLLSVHRLTSDNDFIVSFTPHGYRIKDGKTKRSILSGSCRDGLYSIPTHSSSSPQAYIATVSSSAWHSRLGHPHPAVLSRIASSFPSLKISITSNVCHSCQTAKSHRLPFLSSNSQCTSPFQVVVSDVWGPSPIFSLNGYRYYVLFVDEFSHFSWLYPMVTKAEVFSKFLLFKAMVEKQFSTHIKIFRSDGGGEYTSIQFQLFLSTNGILHQFSCPHTPQQNGLAERKHRHIIETARTLLLQAKLPTSFWVESVLTAVYLINRLPSPITKYISPFQCLYKSPPSYSHLKIFGCLCYPWLQPAAPHKFAPKSSACVFIGYSSNDKGFRCYNLQTSKILISRHV</sequence>
<dbReference type="InterPro" id="IPR057670">
    <property type="entry name" value="SH3_retrovirus"/>
</dbReference>
<dbReference type="PROSITE" id="PS50994">
    <property type="entry name" value="INTEGRASE"/>
    <property type="match status" value="1"/>
</dbReference>
<name>A0A2I0WI85_9ASPA</name>
<organism evidence="3 4">
    <name type="scientific">Dendrobium catenatum</name>
    <dbReference type="NCBI Taxonomy" id="906689"/>
    <lineage>
        <taxon>Eukaryota</taxon>
        <taxon>Viridiplantae</taxon>
        <taxon>Streptophyta</taxon>
        <taxon>Embryophyta</taxon>
        <taxon>Tracheophyta</taxon>
        <taxon>Spermatophyta</taxon>
        <taxon>Magnoliopsida</taxon>
        <taxon>Liliopsida</taxon>
        <taxon>Asparagales</taxon>
        <taxon>Orchidaceae</taxon>
        <taxon>Epidendroideae</taxon>
        <taxon>Malaxideae</taxon>
        <taxon>Dendrobiinae</taxon>
        <taxon>Dendrobium</taxon>
    </lineage>
</organism>
<dbReference type="InterPro" id="IPR012337">
    <property type="entry name" value="RNaseH-like_sf"/>
</dbReference>
<proteinExistence type="predicted"/>
<dbReference type="GO" id="GO:0008233">
    <property type="term" value="F:peptidase activity"/>
    <property type="evidence" value="ECO:0007669"/>
    <property type="project" value="UniProtKB-KW"/>
</dbReference>
<accession>A0A2I0WI85</accession>
<keyword evidence="1" id="KW-0378">Hydrolase</keyword>
<dbReference type="EMBL" id="KZ502610">
    <property type="protein sequence ID" value="PKU75385.1"/>
    <property type="molecule type" value="Genomic_DNA"/>
</dbReference>
<dbReference type="InterPro" id="IPR054722">
    <property type="entry name" value="PolX-like_BBD"/>
</dbReference>
<dbReference type="GO" id="GO:0006508">
    <property type="term" value="P:proteolysis"/>
    <property type="evidence" value="ECO:0007669"/>
    <property type="project" value="UniProtKB-KW"/>
</dbReference>
<dbReference type="InterPro" id="IPR036397">
    <property type="entry name" value="RNaseH_sf"/>
</dbReference>
<reference evidence="3 4" key="1">
    <citation type="journal article" date="2016" name="Sci. Rep.">
        <title>The Dendrobium catenatum Lindl. genome sequence provides insights into polysaccharide synthase, floral development and adaptive evolution.</title>
        <authorList>
            <person name="Zhang G.Q."/>
            <person name="Xu Q."/>
            <person name="Bian C."/>
            <person name="Tsai W.C."/>
            <person name="Yeh C.M."/>
            <person name="Liu K.W."/>
            <person name="Yoshida K."/>
            <person name="Zhang L.S."/>
            <person name="Chang S.B."/>
            <person name="Chen F."/>
            <person name="Shi Y."/>
            <person name="Su Y.Y."/>
            <person name="Zhang Y.Q."/>
            <person name="Chen L.J."/>
            <person name="Yin Y."/>
            <person name="Lin M."/>
            <person name="Huang H."/>
            <person name="Deng H."/>
            <person name="Wang Z.W."/>
            <person name="Zhu S.L."/>
            <person name="Zhao X."/>
            <person name="Deng C."/>
            <person name="Niu S.C."/>
            <person name="Huang J."/>
            <person name="Wang M."/>
            <person name="Liu G.H."/>
            <person name="Yang H.J."/>
            <person name="Xiao X.J."/>
            <person name="Hsiao Y.Y."/>
            <person name="Wu W.L."/>
            <person name="Chen Y.Y."/>
            <person name="Mitsuda N."/>
            <person name="Ohme-Takagi M."/>
            <person name="Luo Y.B."/>
            <person name="Van de Peer Y."/>
            <person name="Liu Z.J."/>
        </authorList>
    </citation>
    <scope>NUCLEOTIDE SEQUENCE [LARGE SCALE GENOMIC DNA]</scope>
    <source>
        <tissue evidence="3">The whole plant</tissue>
    </source>
</reference>
<reference evidence="3 4" key="2">
    <citation type="journal article" date="2017" name="Nature">
        <title>The Apostasia genome and the evolution of orchids.</title>
        <authorList>
            <person name="Zhang G.Q."/>
            <person name="Liu K.W."/>
            <person name="Li Z."/>
            <person name="Lohaus R."/>
            <person name="Hsiao Y.Y."/>
            <person name="Niu S.C."/>
            <person name="Wang J.Y."/>
            <person name="Lin Y.C."/>
            <person name="Xu Q."/>
            <person name="Chen L.J."/>
            <person name="Yoshida K."/>
            <person name="Fujiwara S."/>
            <person name="Wang Z.W."/>
            <person name="Zhang Y.Q."/>
            <person name="Mitsuda N."/>
            <person name="Wang M."/>
            <person name="Liu G.H."/>
            <person name="Pecoraro L."/>
            <person name="Huang H.X."/>
            <person name="Xiao X.J."/>
            <person name="Lin M."/>
            <person name="Wu X.Y."/>
            <person name="Wu W.L."/>
            <person name="Chen Y.Y."/>
            <person name="Chang S.B."/>
            <person name="Sakamoto S."/>
            <person name="Ohme-Takagi M."/>
            <person name="Yagi M."/>
            <person name="Zeng S.J."/>
            <person name="Shen C.Y."/>
            <person name="Yeh C.M."/>
            <person name="Luo Y.B."/>
            <person name="Tsai W.C."/>
            <person name="Van de Peer Y."/>
            <person name="Liu Z.J."/>
        </authorList>
    </citation>
    <scope>NUCLEOTIDE SEQUENCE [LARGE SCALE GENOMIC DNA]</scope>
    <source>
        <tissue evidence="3">The whole plant</tissue>
    </source>
</reference>
<dbReference type="Pfam" id="PF25597">
    <property type="entry name" value="SH3_retrovirus"/>
    <property type="match status" value="1"/>
</dbReference>
<dbReference type="GO" id="GO:0003676">
    <property type="term" value="F:nucleic acid binding"/>
    <property type="evidence" value="ECO:0007669"/>
    <property type="project" value="InterPro"/>
</dbReference>
<dbReference type="PANTHER" id="PTHR42648">
    <property type="entry name" value="TRANSPOSASE, PUTATIVE-RELATED"/>
    <property type="match status" value="1"/>
</dbReference>
<evidence type="ECO:0000256" key="1">
    <source>
        <dbReference type="ARBA" id="ARBA00022670"/>
    </source>
</evidence>
<dbReference type="PANTHER" id="PTHR42648:SF26">
    <property type="entry name" value="INTEGRASE CATALYTIC DOMAIN-CONTAINING PROTEIN"/>
    <property type="match status" value="1"/>
</dbReference>
<evidence type="ECO:0000313" key="4">
    <source>
        <dbReference type="Proteomes" id="UP000233837"/>
    </source>
</evidence>
<protein>
    <submittedName>
        <fullName evidence="3">Retrovirus-related Pol polyprotein from transposon TNT 1-94</fullName>
    </submittedName>
</protein>
<dbReference type="SUPFAM" id="SSF53098">
    <property type="entry name" value="Ribonuclease H-like"/>
    <property type="match status" value="1"/>
</dbReference>
<dbReference type="Pfam" id="PF14223">
    <property type="entry name" value="Retrotran_gag_2"/>
    <property type="match status" value="1"/>
</dbReference>
<dbReference type="InterPro" id="IPR001584">
    <property type="entry name" value="Integrase_cat-core"/>
</dbReference>